<proteinExistence type="predicted"/>
<name>A0ABR2ZGJ1_9AGAR</name>
<evidence type="ECO:0000313" key="2">
    <source>
        <dbReference type="EMBL" id="KAL0060074.1"/>
    </source>
</evidence>
<protein>
    <submittedName>
        <fullName evidence="2">Uncharacterized protein</fullName>
    </submittedName>
</protein>
<feature type="region of interest" description="Disordered" evidence="1">
    <location>
        <begin position="1"/>
        <end position="92"/>
    </location>
</feature>
<sequence>MGERKTYDGGDDRQLKRAKPSAEPTGATPGPSGTRQMPSPIPGPSGVQRTPSPTPPCPSGSQQPGRKRKPTVPLKKGTKGTKGTTKKRKHMKVNKFTKEHVSEDEVGTKKAFKVHLCLTAVIDSIDSLAALPTLEEKKEFLKGMGKVNAFLDGHLAKFNIINNEVNARICQQSPDLTW</sequence>
<reference evidence="2 3" key="1">
    <citation type="submission" date="2024-05" db="EMBL/GenBank/DDBJ databases">
        <title>A draft genome resource for the thread blight pathogen Marasmius tenuissimus strain MS-2.</title>
        <authorList>
            <person name="Yulfo-Soto G.E."/>
            <person name="Baruah I.K."/>
            <person name="Amoako-Attah I."/>
            <person name="Bukari Y."/>
            <person name="Meinhardt L.W."/>
            <person name="Bailey B.A."/>
            <person name="Cohen S.P."/>
        </authorList>
    </citation>
    <scope>NUCLEOTIDE SEQUENCE [LARGE SCALE GENOMIC DNA]</scope>
    <source>
        <strain evidence="2 3">MS-2</strain>
    </source>
</reference>
<organism evidence="2 3">
    <name type="scientific">Marasmius tenuissimus</name>
    <dbReference type="NCBI Taxonomy" id="585030"/>
    <lineage>
        <taxon>Eukaryota</taxon>
        <taxon>Fungi</taxon>
        <taxon>Dikarya</taxon>
        <taxon>Basidiomycota</taxon>
        <taxon>Agaricomycotina</taxon>
        <taxon>Agaricomycetes</taxon>
        <taxon>Agaricomycetidae</taxon>
        <taxon>Agaricales</taxon>
        <taxon>Marasmiineae</taxon>
        <taxon>Marasmiaceae</taxon>
        <taxon>Marasmius</taxon>
    </lineage>
</organism>
<dbReference type="Proteomes" id="UP001437256">
    <property type="component" value="Unassembled WGS sequence"/>
</dbReference>
<accession>A0ABR2ZGJ1</accession>
<gene>
    <name evidence="2" type="ORF">AAF712_013150</name>
</gene>
<feature type="compositionally biased region" description="Basic residues" evidence="1">
    <location>
        <begin position="65"/>
        <end position="92"/>
    </location>
</feature>
<feature type="compositionally biased region" description="Basic and acidic residues" evidence="1">
    <location>
        <begin position="1"/>
        <end position="15"/>
    </location>
</feature>
<keyword evidence="3" id="KW-1185">Reference proteome</keyword>
<evidence type="ECO:0000256" key="1">
    <source>
        <dbReference type="SAM" id="MobiDB-lite"/>
    </source>
</evidence>
<evidence type="ECO:0000313" key="3">
    <source>
        <dbReference type="Proteomes" id="UP001437256"/>
    </source>
</evidence>
<comment type="caution">
    <text evidence="2">The sequence shown here is derived from an EMBL/GenBank/DDBJ whole genome shotgun (WGS) entry which is preliminary data.</text>
</comment>
<dbReference type="EMBL" id="JBBXMP010000194">
    <property type="protein sequence ID" value="KAL0060074.1"/>
    <property type="molecule type" value="Genomic_DNA"/>
</dbReference>